<accession>A0A7J5YFG7</accession>
<name>A0A7J5YFG7_DISMA</name>
<reference evidence="2 3" key="1">
    <citation type="submission" date="2020-03" db="EMBL/GenBank/DDBJ databases">
        <title>Dissostichus mawsoni Genome sequencing and assembly.</title>
        <authorList>
            <person name="Park H."/>
        </authorList>
    </citation>
    <scope>NUCLEOTIDE SEQUENCE [LARGE SCALE GENOMIC DNA]</scope>
    <source>
        <strain evidence="2">DM0001</strain>
        <tissue evidence="2">Muscle</tissue>
    </source>
</reference>
<dbReference type="AlphaFoldDB" id="A0A7J5YFG7"/>
<feature type="domain" description="NXPE C-terminal" evidence="1">
    <location>
        <begin position="20"/>
        <end position="116"/>
    </location>
</feature>
<dbReference type="Pfam" id="PF24536">
    <property type="entry name" value="NXPE4_C"/>
    <property type="match status" value="1"/>
</dbReference>
<evidence type="ECO:0000313" key="2">
    <source>
        <dbReference type="EMBL" id="KAF3848216.1"/>
    </source>
</evidence>
<sequence length="121" mass="14113">MINRGSQHCCRFWNLGSLWFFPIEVYIRRLQRIRSAVVRLLDRAPKTVIIIRTANPKAFDWFSVQCDKVLRAIFKGLNVHLIDAWEMVLAHHLPNSLHPQPPIIKNMMDVLFSYTCPQKGG</sequence>
<protein>
    <recommendedName>
        <fullName evidence="1">NXPE C-terminal domain-containing protein</fullName>
    </recommendedName>
</protein>
<dbReference type="InterPro" id="IPR057106">
    <property type="entry name" value="NXPE4_C"/>
</dbReference>
<dbReference type="PANTHER" id="PTHR16165">
    <property type="entry name" value="NXPE FAMILY MEMBER"/>
    <property type="match status" value="1"/>
</dbReference>
<dbReference type="EMBL" id="JAAKFY010000013">
    <property type="protein sequence ID" value="KAF3848216.1"/>
    <property type="molecule type" value="Genomic_DNA"/>
</dbReference>
<proteinExistence type="predicted"/>
<evidence type="ECO:0000313" key="3">
    <source>
        <dbReference type="Proteomes" id="UP000518266"/>
    </source>
</evidence>
<gene>
    <name evidence="2" type="ORF">F7725_021244</name>
</gene>
<dbReference type="PANTHER" id="PTHR16165:SF9">
    <property type="entry name" value="NXPE FAMILY MEMBER 3"/>
    <property type="match status" value="1"/>
</dbReference>
<dbReference type="Proteomes" id="UP000518266">
    <property type="component" value="Unassembled WGS sequence"/>
</dbReference>
<keyword evidence="3" id="KW-1185">Reference proteome</keyword>
<evidence type="ECO:0000259" key="1">
    <source>
        <dbReference type="Pfam" id="PF24536"/>
    </source>
</evidence>
<dbReference type="OrthoDB" id="5950832at2759"/>
<comment type="caution">
    <text evidence="2">The sequence shown here is derived from an EMBL/GenBank/DDBJ whole genome shotgun (WGS) entry which is preliminary data.</text>
</comment>
<organism evidence="2 3">
    <name type="scientific">Dissostichus mawsoni</name>
    <name type="common">Antarctic cod</name>
    <dbReference type="NCBI Taxonomy" id="36200"/>
    <lineage>
        <taxon>Eukaryota</taxon>
        <taxon>Metazoa</taxon>
        <taxon>Chordata</taxon>
        <taxon>Craniata</taxon>
        <taxon>Vertebrata</taxon>
        <taxon>Euteleostomi</taxon>
        <taxon>Actinopterygii</taxon>
        <taxon>Neopterygii</taxon>
        <taxon>Teleostei</taxon>
        <taxon>Neoteleostei</taxon>
        <taxon>Acanthomorphata</taxon>
        <taxon>Eupercaria</taxon>
        <taxon>Perciformes</taxon>
        <taxon>Notothenioidei</taxon>
        <taxon>Nototheniidae</taxon>
        <taxon>Dissostichus</taxon>
    </lineage>
</organism>